<dbReference type="GeneID" id="93589527"/>
<evidence type="ECO:0000256" key="8">
    <source>
        <dbReference type="ARBA" id="ARBA00023136"/>
    </source>
</evidence>
<dbReference type="GO" id="GO:0031419">
    <property type="term" value="F:cobalamin binding"/>
    <property type="evidence" value="ECO:0007669"/>
    <property type="project" value="UniProtKB-KW"/>
</dbReference>
<dbReference type="InterPro" id="IPR050854">
    <property type="entry name" value="LMBD1_LysCbl_Transport"/>
</dbReference>
<dbReference type="Pfam" id="PF04791">
    <property type="entry name" value="LMBR1"/>
    <property type="match status" value="1"/>
</dbReference>
<dbReference type="VEuPathDB" id="FungiDB:DFL_007216"/>
<evidence type="ECO:0000256" key="6">
    <source>
        <dbReference type="ARBA" id="ARBA00022692"/>
    </source>
</evidence>
<evidence type="ECO:0000256" key="11">
    <source>
        <dbReference type="ARBA" id="ARBA00025515"/>
    </source>
</evidence>
<feature type="transmembrane region" description="Helical" evidence="13">
    <location>
        <begin position="7"/>
        <end position="33"/>
    </location>
</feature>
<dbReference type="RefSeq" id="XP_067488349.1">
    <property type="nucleotide sequence ID" value="XM_067636765.1"/>
</dbReference>
<dbReference type="STRING" id="97331.A0A436ZVM9"/>
<evidence type="ECO:0000256" key="10">
    <source>
        <dbReference type="ARBA" id="ARBA00023285"/>
    </source>
</evidence>
<feature type="transmembrane region" description="Helical" evidence="13">
    <location>
        <begin position="493"/>
        <end position="518"/>
    </location>
</feature>
<evidence type="ECO:0000256" key="12">
    <source>
        <dbReference type="SAM" id="Coils"/>
    </source>
</evidence>
<keyword evidence="7 13" id="KW-1133">Transmembrane helix</keyword>
<keyword evidence="6 13" id="KW-0812">Transmembrane</keyword>
<comment type="function">
    <text evidence="11">Probable lysosomal cobalamin transporter. Required to export cobalamin from lysosomes allowing its conversion to cofactors.</text>
</comment>
<dbReference type="GO" id="GO:0072665">
    <property type="term" value="P:protein localization to vacuole"/>
    <property type="evidence" value="ECO:0007669"/>
    <property type="project" value="TreeGrafter"/>
</dbReference>
<evidence type="ECO:0000256" key="9">
    <source>
        <dbReference type="ARBA" id="ARBA00023228"/>
    </source>
</evidence>
<evidence type="ECO:0000256" key="3">
    <source>
        <dbReference type="ARBA" id="ARBA00017088"/>
    </source>
</evidence>
<proteinExistence type="inferred from homology"/>
<keyword evidence="5" id="KW-0846">Cobalamin</keyword>
<keyword evidence="8 13" id="KW-0472">Membrane</keyword>
<organism evidence="14 15">
    <name type="scientific">Arthrobotrys flagrans</name>
    <name type="common">Nematode-trapping fungus</name>
    <name type="synonym">Trichothecium flagrans</name>
    <dbReference type="NCBI Taxonomy" id="97331"/>
    <lineage>
        <taxon>Eukaryota</taxon>
        <taxon>Fungi</taxon>
        <taxon>Dikarya</taxon>
        <taxon>Ascomycota</taxon>
        <taxon>Pezizomycotina</taxon>
        <taxon>Orbiliomycetes</taxon>
        <taxon>Orbiliales</taxon>
        <taxon>Orbiliaceae</taxon>
        <taxon>Arthrobotrys</taxon>
    </lineage>
</organism>
<reference evidence="14 15" key="1">
    <citation type="submission" date="2019-01" db="EMBL/GenBank/DDBJ databases">
        <title>Intercellular communication is required for trap formation in the nematode-trapping fungus Duddingtonia flagrans.</title>
        <authorList>
            <person name="Youssar L."/>
            <person name="Wernet V."/>
            <person name="Hensel N."/>
            <person name="Hildebrandt H.-G."/>
            <person name="Fischer R."/>
        </authorList>
    </citation>
    <scope>NUCLEOTIDE SEQUENCE [LARGE SCALE GENOMIC DNA]</scope>
    <source>
        <strain evidence="14 15">CBS H-5679</strain>
    </source>
</reference>
<dbReference type="InterPro" id="IPR006876">
    <property type="entry name" value="LMBR1-like_membr_prot"/>
</dbReference>
<feature type="transmembrane region" description="Helical" evidence="13">
    <location>
        <begin position="95"/>
        <end position="119"/>
    </location>
</feature>
<gene>
    <name evidence="14" type="ORF">DFL_007216</name>
</gene>
<keyword evidence="4" id="KW-0813">Transport</keyword>
<evidence type="ECO:0000256" key="7">
    <source>
        <dbReference type="ARBA" id="ARBA00022989"/>
    </source>
</evidence>
<dbReference type="EMBL" id="SAEB01000009">
    <property type="protein sequence ID" value="RVD82805.1"/>
    <property type="molecule type" value="Genomic_DNA"/>
</dbReference>
<feature type="transmembrane region" description="Helical" evidence="13">
    <location>
        <begin position="364"/>
        <end position="392"/>
    </location>
</feature>
<comment type="caution">
    <text evidence="14">The sequence shown here is derived from an EMBL/GenBank/DDBJ whole genome shotgun (WGS) entry which is preliminary data.</text>
</comment>
<evidence type="ECO:0000256" key="5">
    <source>
        <dbReference type="ARBA" id="ARBA00022628"/>
    </source>
</evidence>
<feature type="coiled-coil region" evidence="12">
    <location>
        <begin position="256"/>
        <end position="286"/>
    </location>
</feature>
<dbReference type="GO" id="GO:0005774">
    <property type="term" value="C:vacuolar membrane"/>
    <property type="evidence" value="ECO:0007669"/>
    <property type="project" value="TreeGrafter"/>
</dbReference>
<sequence length="570" mass="63402">MALLQTSLIWVTGLIALAILIVVAITFVAIYSAPRDRSLFVSVVTVLALTSLLATVCLLPLDIALVSSTTDSTTGTKKKWADPDTVNSILLSLKVVYYLLYSLDALMCLLVIPFAYFWYEEWDIDSTAGSRIRGAFKYTTAFILLLLVLFLVGFFIPVAAQRTGKEHYDLDFFRKLLLENRGERALTFIVGVLLCLGTVLYVIYTAPGLALFPVSLIKSIPAISITSAEEARDALAINRERQRIIEAKNAGGNGLNNKDRRELEALQREERTLTRKQRLADEGKNKWWLKVRAALRPFKLLLGLLLLGISALLVASMLITGIDKIKFSKCGARCGYILTDVNIFNPINWIFVQASKVFPVDYVIALLLVLFFFISAVVGLAFIGIRFLWIVIFKIRSGHTKPQALLMGTTLLTLSVLAINYGLTMFVAPQYSHFGGQKYCTWPMNEPRVVRDCTNHPDHLIPCSAGATGPAADVCTPTVVSTFINRITLNYPFFGIFTFWAQFAFIGLFIITALTSLVRTPKMNFEDQLADEDEEEEESLLGATGNRFAGAWEDVRGSTRHGNNYTSNSH</sequence>
<evidence type="ECO:0000256" key="13">
    <source>
        <dbReference type="SAM" id="Phobius"/>
    </source>
</evidence>
<dbReference type="PANTHER" id="PTHR16130:SF2">
    <property type="entry name" value="LYSOSOMAL COBALAMIN TRANSPORT ESCORT PROTEIN LMBD1"/>
    <property type="match status" value="1"/>
</dbReference>
<keyword evidence="15" id="KW-1185">Reference proteome</keyword>
<evidence type="ECO:0000256" key="2">
    <source>
        <dbReference type="ARBA" id="ARBA00009901"/>
    </source>
</evidence>
<keyword evidence="12" id="KW-0175">Coiled coil</keyword>
<evidence type="ECO:0000313" key="15">
    <source>
        <dbReference type="Proteomes" id="UP000283090"/>
    </source>
</evidence>
<dbReference type="OrthoDB" id="73273at2759"/>
<feature type="transmembrane region" description="Helical" evidence="13">
    <location>
        <begin position="404"/>
        <end position="423"/>
    </location>
</feature>
<feature type="transmembrane region" description="Helical" evidence="13">
    <location>
        <begin position="139"/>
        <end position="160"/>
    </location>
</feature>
<dbReference type="AlphaFoldDB" id="A0A436ZVM9"/>
<feature type="transmembrane region" description="Helical" evidence="13">
    <location>
        <begin position="300"/>
        <end position="322"/>
    </location>
</feature>
<keyword evidence="10" id="KW-0170">Cobalt</keyword>
<evidence type="ECO:0000313" key="14">
    <source>
        <dbReference type="EMBL" id="RVD82805.1"/>
    </source>
</evidence>
<name>A0A436ZVM9_ARTFL</name>
<comment type="similarity">
    <text evidence="2">Belongs to the LIMR family. LMBRD1 subfamily.</text>
</comment>
<dbReference type="Proteomes" id="UP000283090">
    <property type="component" value="Unassembled WGS sequence"/>
</dbReference>
<accession>A0A436ZVM9</accession>
<keyword evidence="9" id="KW-0458">Lysosome</keyword>
<feature type="transmembrane region" description="Helical" evidence="13">
    <location>
        <begin position="39"/>
        <end position="61"/>
    </location>
</feature>
<comment type="subcellular location">
    <subcellularLocation>
        <location evidence="1">Lysosome membrane</location>
        <topology evidence="1">Multi-pass membrane protein</topology>
    </subcellularLocation>
</comment>
<protein>
    <recommendedName>
        <fullName evidence="3">Probable lysosomal cobalamin transporter</fullName>
    </recommendedName>
</protein>
<evidence type="ECO:0000256" key="4">
    <source>
        <dbReference type="ARBA" id="ARBA00022448"/>
    </source>
</evidence>
<feature type="transmembrane region" description="Helical" evidence="13">
    <location>
        <begin position="185"/>
        <end position="204"/>
    </location>
</feature>
<dbReference type="PANTHER" id="PTHR16130">
    <property type="entry name" value="LYSOSOMAL COBALAMIN TRANSPORTER-RELATED"/>
    <property type="match status" value="1"/>
</dbReference>
<evidence type="ECO:0000256" key="1">
    <source>
        <dbReference type="ARBA" id="ARBA00004155"/>
    </source>
</evidence>